<dbReference type="Gene3D" id="3.30.1330.40">
    <property type="entry name" value="RutC-like"/>
    <property type="match status" value="1"/>
</dbReference>
<dbReference type="AlphaFoldDB" id="A0A1I3J2R8"/>
<evidence type="ECO:0000313" key="2">
    <source>
        <dbReference type="Proteomes" id="UP000242763"/>
    </source>
</evidence>
<dbReference type="Proteomes" id="UP000242763">
    <property type="component" value="Unassembled WGS sequence"/>
</dbReference>
<protein>
    <submittedName>
        <fullName evidence="1">Enamine deaminase RidA, house cleaning of reactive enamine intermediates, YjgF/YER057c/UK114 family</fullName>
    </submittedName>
</protein>
<dbReference type="PANTHER" id="PTHR47328:SF1">
    <property type="entry name" value="RUTC FAMILY PROTEIN YOAB"/>
    <property type="match status" value="1"/>
</dbReference>
<name>A0A1I3J2R8_9HYPH</name>
<evidence type="ECO:0000313" key="1">
    <source>
        <dbReference type="EMBL" id="SFI54601.1"/>
    </source>
</evidence>
<gene>
    <name evidence="1" type="ORF">SAMN03080618_00768</name>
</gene>
<organism evidence="1 2">
    <name type="scientific">Aquamicrobium aerolatum DSM 21857</name>
    <dbReference type="NCBI Taxonomy" id="1121003"/>
    <lineage>
        <taxon>Bacteria</taxon>
        <taxon>Pseudomonadati</taxon>
        <taxon>Pseudomonadota</taxon>
        <taxon>Alphaproteobacteria</taxon>
        <taxon>Hyphomicrobiales</taxon>
        <taxon>Phyllobacteriaceae</taxon>
        <taxon>Aerobium</taxon>
    </lineage>
</organism>
<dbReference type="EMBL" id="FORF01000003">
    <property type="protein sequence ID" value="SFI54601.1"/>
    <property type="molecule type" value="Genomic_DNA"/>
</dbReference>
<accession>A0A1I3J2R8</accession>
<dbReference type="RefSeq" id="WP_091518799.1">
    <property type="nucleotide sequence ID" value="NZ_FORF01000003.1"/>
</dbReference>
<dbReference type="PANTHER" id="PTHR47328">
    <property type="match status" value="1"/>
</dbReference>
<dbReference type="InterPro" id="IPR006175">
    <property type="entry name" value="YjgF/YER057c/UK114"/>
</dbReference>
<dbReference type="Pfam" id="PF01042">
    <property type="entry name" value="Ribonuc_L-PSP"/>
    <property type="match status" value="1"/>
</dbReference>
<dbReference type="SUPFAM" id="SSF55298">
    <property type="entry name" value="YjgF-like"/>
    <property type="match status" value="1"/>
</dbReference>
<reference evidence="2" key="1">
    <citation type="submission" date="2016-10" db="EMBL/GenBank/DDBJ databases">
        <authorList>
            <person name="Varghese N."/>
            <person name="Submissions S."/>
        </authorList>
    </citation>
    <scope>NUCLEOTIDE SEQUENCE [LARGE SCALE GENOMIC DNA]</scope>
    <source>
        <strain evidence="2">DSM 21857</strain>
    </source>
</reference>
<dbReference type="OrthoDB" id="9803101at2"/>
<keyword evidence="2" id="KW-1185">Reference proteome</keyword>
<dbReference type="CDD" id="cd06150">
    <property type="entry name" value="YjgF_YER057c_UK114_like_2"/>
    <property type="match status" value="1"/>
</dbReference>
<dbReference type="InterPro" id="IPR035709">
    <property type="entry name" value="YoaB-like"/>
</dbReference>
<dbReference type="STRING" id="1121003.SAMN03080618_00768"/>
<proteinExistence type="predicted"/>
<sequence>MDIVRHEIGPRMSQANIHNGVVYLAGQIGEGDTVKAQTEAILAQIDRLLALSNSSKERILSAQIWLADMSDFAEMNAAWDAWVPAGNTPARATGESRLAADKYKVEIIIVAAQNA</sequence>
<dbReference type="InterPro" id="IPR035959">
    <property type="entry name" value="RutC-like_sf"/>
</dbReference>